<dbReference type="InterPro" id="IPR002781">
    <property type="entry name" value="TM_pro_TauE-like"/>
</dbReference>
<dbReference type="OrthoDB" id="9801058at2"/>
<feature type="transmembrane region" description="Helical" evidence="8">
    <location>
        <begin position="138"/>
        <end position="165"/>
    </location>
</feature>
<proteinExistence type="inferred from homology"/>
<keyword evidence="3" id="KW-0813">Transport</keyword>
<keyword evidence="7 8" id="KW-0472">Membrane</keyword>
<gene>
    <name evidence="9" type="ORF">D7Z54_08310</name>
</gene>
<feature type="transmembrane region" description="Helical" evidence="8">
    <location>
        <begin position="230"/>
        <end position="248"/>
    </location>
</feature>
<reference evidence="9 10" key="1">
    <citation type="submission" date="2018-10" db="EMBL/GenBank/DDBJ databases">
        <title>Draft genome sequence of Bacillus salarius IM0101, isolated from a hypersaline soil in Inner Mongolia, China.</title>
        <authorList>
            <person name="Yamprayoonswat W."/>
            <person name="Boonvisut S."/>
            <person name="Jumpathong W."/>
            <person name="Sittihan S."/>
            <person name="Ruangsuj P."/>
            <person name="Wanthongcharoen S."/>
            <person name="Thongpramul N."/>
            <person name="Pimmason S."/>
            <person name="Yu B."/>
            <person name="Yasawong M."/>
        </authorList>
    </citation>
    <scope>NUCLEOTIDE SEQUENCE [LARGE SCALE GENOMIC DNA]</scope>
    <source>
        <strain evidence="9 10">IM0101</strain>
    </source>
</reference>
<evidence type="ECO:0000256" key="8">
    <source>
        <dbReference type="RuleBase" id="RU363041"/>
    </source>
</evidence>
<keyword evidence="10" id="KW-1185">Reference proteome</keyword>
<feature type="transmembrane region" description="Helical" evidence="8">
    <location>
        <begin position="204"/>
        <end position="223"/>
    </location>
</feature>
<dbReference type="RefSeq" id="WP_125555376.1">
    <property type="nucleotide sequence ID" value="NZ_RBVX01000006.1"/>
</dbReference>
<comment type="similarity">
    <text evidence="2 8">Belongs to the 4-toluene sulfonate uptake permease (TSUP) (TC 2.A.102) family.</text>
</comment>
<evidence type="ECO:0000256" key="3">
    <source>
        <dbReference type="ARBA" id="ARBA00022448"/>
    </source>
</evidence>
<evidence type="ECO:0000313" key="9">
    <source>
        <dbReference type="EMBL" id="RSL33691.1"/>
    </source>
</evidence>
<accession>A0A3R9P9Y8</accession>
<feature type="transmembrane region" description="Helical" evidence="8">
    <location>
        <begin position="73"/>
        <end position="94"/>
    </location>
</feature>
<protein>
    <recommendedName>
        <fullName evidence="8">Probable membrane transporter protein</fullName>
    </recommendedName>
</protein>
<dbReference type="AlphaFoldDB" id="A0A3R9P9Y8"/>
<dbReference type="Pfam" id="PF01925">
    <property type="entry name" value="TauE"/>
    <property type="match status" value="1"/>
</dbReference>
<dbReference type="EMBL" id="RBVX01000006">
    <property type="protein sequence ID" value="RSL33691.1"/>
    <property type="molecule type" value="Genomic_DNA"/>
</dbReference>
<evidence type="ECO:0000256" key="1">
    <source>
        <dbReference type="ARBA" id="ARBA00004651"/>
    </source>
</evidence>
<feature type="transmembrane region" description="Helical" evidence="8">
    <location>
        <begin position="6"/>
        <end position="35"/>
    </location>
</feature>
<dbReference type="PANTHER" id="PTHR30269">
    <property type="entry name" value="TRANSMEMBRANE PROTEIN YFCA"/>
    <property type="match status" value="1"/>
</dbReference>
<keyword evidence="4 8" id="KW-1003">Cell membrane</keyword>
<feature type="transmembrane region" description="Helical" evidence="8">
    <location>
        <begin position="177"/>
        <end position="198"/>
    </location>
</feature>
<keyword evidence="6 8" id="KW-1133">Transmembrane helix</keyword>
<evidence type="ECO:0000313" key="10">
    <source>
        <dbReference type="Proteomes" id="UP000275076"/>
    </source>
</evidence>
<name>A0A3R9P9Y8_9BACI</name>
<dbReference type="GO" id="GO:0005886">
    <property type="term" value="C:plasma membrane"/>
    <property type="evidence" value="ECO:0007669"/>
    <property type="project" value="UniProtKB-SubCell"/>
</dbReference>
<feature type="transmembrane region" description="Helical" evidence="8">
    <location>
        <begin position="101"/>
        <end position="118"/>
    </location>
</feature>
<evidence type="ECO:0000256" key="4">
    <source>
        <dbReference type="ARBA" id="ARBA00022475"/>
    </source>
</evidence>
<organism evidence="9 10">
    <name type="scientific">Salibacterium salarium</name>
    <dbReference type="NCBI Taxonomy" id="284579"/>
    <lineage>
        <taxon>Bacteria</taxon>
        <taxon>Bacillati</taxon>
        <taxon>Bacillota</taxon>
        <taxon>Bacilli</taxon>
        <taxon>Bacillales</taxon>
        <taxon>Bacillaceae</taxon>
    </lineage>
</organism>
<evidence type="ECO:0000256" key="6">
    <source>
        <dbReference type="ARBA" id="ARBA00022989"/>
    </source>
</evidence>
<keyword evidence="5 8" id="KW-0812">Transmembrane</keyword>
<evidence type="ECO:0000256" key="7">
    <source>
        <dbReference type="ARBA" id="ARBA00023136"/>
    </source>
</evidence>
<dbReference type="PANTHER" id="PTHR30269:SF23">
    <property type="entry name" value="MEMBRANE TRANSPORTER PROTEIN YDHB-RELATED"/>
    <property type="match status" value="1"/>
</dbReference>
<feature type="transmembrane region" description="Helical" evidence="8">
    <location>
        <begin position="47"/>
        <end position="67"/>
    </location>
</feature>
<comment type="subcellular location">
    <subcellularLocation>
        <location evidence="1 8">Cell membrane</location>
        <topology evidence="1 8">Multi-pass membrane protein</topology>
    </subcellularLocation>
</comment>
<dbReference type="Proteomes" id="UP000275076">
    <property type="component" value="Unassembled WGS sequence"/>
</dbReference>
<evidence type="ECO:0000256" key="5">
    <source>
        <dbReference type="ARBA" id="ARBA00022692"/>
    </source>
</evidence>
<comment type="caution">
    <text evidence="9">The sequence shown here is derived from an EMBL/GenBank/DDBJ whole genome shotgun (WGS) entry which is preliminary data.</text>
</comment>
<sequence length="249" mass="27042">MFDLGTIQLVLIVLCSLLIGVSKTGMPTLGILVVAIMASIFPARESIGIVLPMLITADIIAVTYYWRSVNWKTLLSLLPWVLGGLLIGFIVLFFIEASRPIEILLGIIILLMIGIQLAKERSGANWINAIPQSNWFVGVMGTLAGFTTMIGNAAGPIMAIFLLAIALPKQEFIGTGAWFFLSVNLIKVPMYIGLGLITLESITFNMWLVPAILIGTYIGIKSLPFVPQKIFNIIILLLAVFGGIRLLIA</sequence>
<evidence type="ECO:0000256" key="2">
    <source>
        <dbReference type="ARBA" id="ARBA00009142"/>
    </source>
</evidence>
<dbReference type="InterPro" id="IPR052017">
    <property type="entry name" value="TSUP"/>
</dbReference>